<keyword evidence="11" id="KW-1185">Reference proteome</keyword>
<evidence type="ECO:0000256" key="3">
    <source>
        <dbReference type="ARBA" id="ARBA00022606"/>
    </source>
</evidence>
<dbReference type="AlphaFoldDB" id="A0A6I9WIL9"/>
<dbReference type="InterPro" id="IPR004117">
    <property type="entry name" value="7tm6_olfct_rcpt"/>
</dbReference>
<organism evidence="11 12">
    <name type="scientific">Pogonomyrmex barbatus</name>
    <name type="common">red harvester ant</name>
    <dbReference type="NCBI Taxonomy" id="144034"/>
    <lineage>
        <taxon>Eukaryota</taxon>
        <taxon>Metazoa</taxon>
        <taxon>Ecdysozoa</taxon>
        <taxon>Arthropoda</taxon>
        <taxon>Hexapoda</taxon>
        <taxon>Insecta</taxon>
        <taxon>Pterygota</taxon>
        <taxon>Neoptera</taxon>
        <taxon>Endopterygota</taxon>
        <taxon>Hymenoptera</taxon>
        <taxon>Apocrita</taxon>
        <taxon>Aculeata</taxon>
        <taxon>Formicoidea</taxon>
        <taxon>Formicidae</taxon>
        <taxon>Myrmicinae</taxon>
        <taxon>Pogonomyrmex</taxon>
    </lineage>
</organism>
<dbReference type="OrthoDB" id="6765072at2759"/>
<evidence type="ECO:0000256" key="5">
    <source>
        <dbReference type="ARBA" id="ARBA00022725"/>
    </source>
</evidence>
<dbReference type="GO" id="GO:0005886">
    <property type="term" value="C:plasma membrane"/>
    <property type="evidence" value="ECO:0007669"/>
    <property type="project" value="UniProtKB-SubCell"/>
</dbReference>
<evidence type="ECO:0000256" key="1">
    <source>
        <dbReference type="ARBA" id="ARBA00004651"/>
    </source>
</evidence>
<keyword evidence="9 10" id="KW-0807">Transducer</keyword>
<feature type="transmembrane region" description="Helical" evidence="10">
    <location>
        <begin position="12"/>
        <end position="33"/>
    </location>
</feature>
<dbReference type="GO" id="GO:0007165">
    <property type="term" value="P:signal transduction"/>
    <property type="evidence" value="ECO:0007669"/>
    <property type="project" value="UniProtKB-KW"/>
</dbReference>
<dbReference type="KEGG" id="pbar:105423502"/>
<proteinExistence type="inferred from homology"/>
<evidence type="ECO:0000313" key="12">
    <source>
        <dbReference type="RefSeq" id="XP_011631567.1"/>
    </source>
</evidence>
<keyword evidence="4 10" id="KW-0812">Transmembrane</keyword>
<dbReference type="GO" id="GO:0005549">
    <property type="term" value="F:odorant binding"/>
    <property type="evidence" value="ECO:0007669"/>
    <property type="project" value="InterPro"/>
</dbReference>
<evidence type="ECO:0000256" key="7">
    <source>
        <dbReference type="ARBA" id="ARBA00023136"/>
    </source>
</evidence>
<sequence length="382" mass="43825">MTRKTTPNYTLKFMLTLCGIWPGTSCILFYRIFWIVSMPITLFCHLRYFVTHVHSAEILDLMDCLSSFLAYSKIIIKFFIFWLNQQKFVEILTEMTEDWNDCANSDIGMRETIHKAKISDRITNAVISLHTVTIIAYCIGIILADVDVTETTELPFSTKIDIPFDIKTQSMYRTLLITEFLHMILCAWAAGITNSLLLTLVLHTAGQIEIMRYLIHLIPHNNENKHKSITASKIIQKHQRIINFSKNIESLYSYIALLQFVSNSIMICSIGYLIVTAIGSPNAIKQIMKSFLFYTITNLEAFIFCYAGEYLNNKSEEIGIAVYNCEWYNLKSEESRVLLFIMLRSQKQLTLTVGKMTDLSLKTFTSIMNASGSYLSVLLAMQ</sequence>
<keyword evidence="3 10" id="KW-0716">Sensory transduction</keyword>
<protein>
    <recommendedName>
        <fullName evidence="10">Odorant receptor</fullName>
    </recommendedName>
</protein>
<keyword evidence="5 10" id="KW-0552">Olfaction</keyword>
<gene>
    <name evidence="12" type="primary">LOC105423502</name>
</gene>
<keyword evidence="8 10" id="KW-0675">Receptor</keyword>
<keyword evidence="7 10" id="KW-0472">Membrane</keyword>
<evidence type="ECO:0000256" key="4">
    <source>
        <dbReference type="ARBA" id="ARBA00022692"/>
    </source>
</evidence>
<comment type="similarity">
    <text evidence="10">Belongs to the insect chemoreceptor superfamily. Heteromeric odorant receptor channel (TC 1.A.69) family.</text>
</comment>
<feature type="transmembrane region" description="Helical" evidence="10">
    <location>
        <begin position="180"/>
        <end position="202"/>
    </location>
</feature>
<feature type="transmembrane region" description="Helical" evidence="10">
    <location>
        <begin position="287"/>
        <end position="307"/>
    </location>
</feature>
<dbReference type="PANTHER" id="PTHR21137:SF35">
    <property type="entry name" value="ODORANT RECEPTOR 19A-RELATED"/>
    <property type="match status" value="1"/>
</dbReference>
<dbReference type="GO" id="GO:0004984">
    <property type="term" value="F:olfactory receptor activity"/>
    <property type="evidence" value="ECO:0007669"/>
    <property type="project" value="InterPro"/>
</dbReference>
<evidence type="ECO:0000256" key="8">
    <source>
        <dbReference type="ARBA" id="ARBA00023170"/>
    </source>
</evidence>
<evidence type="ECO:0000256" key="9">
    <source>
        <dbReference type="ARBA" id="ARBA00023224"/>
    </source>
</evidence>
<keyword evidence="6 10" id="KW-1133">Transmembrane helix</keyword>
<dbReference type="Proteomes" id="UP000504615">
    <property type="component" value="Unplaced"/>
</dbReference>
<evidence type="ECO:0000256" key="2">
    <source>
        <dbReference type="ARBA" id="ARBA00022475"/>
    </source>
</evidence>
<evidence type="ECO:0000313" key="11">
    <source>
        <dbReference type="Proteomes" id="UP000504615"/>
    </source>
</evidence>
<feature type="transmembrane region" description="Helical" evidence="10">
    <location>
        <begin position="65"/>
        <end position="83"/>
    </location>
</feature>
<accession>A0A6I9WIL9</accession>
<evidence type="ECO:0000256" key="6">
    <source>
        <dbReference type="ARBA" id="ARBA00022989"/>
    </source>
</evidence>
<comment type="subcellular location">
    <subcellularLocation>
        <location evidence="1 10">Cell membrane</location>
        <topology evidence="1 10">Multi-pass membrane protein</topology>
    </subcellularLocation>
</comment>
<dbReference type="PANTHER" id="PTHR21137">
    <property type="entry name" value="ODORANT RECEPTOR"/>
    <property type="match status" value="1"/>
</dbReference>
<reference evidence="12" key="1">
    <citation type="submission" date="2025-08" db="UniProtKB">
        <authorList>
            <consortium name="RefSeq"/>
        </authorList>
    </citation>
    <scope>IDENTIFICATION</scope>
</reference>
<name>A0A6I9WIL9_9HYME</name>
<dbReference type="GeneID" id="105423502"/>
<feature type="transmembrane region" description="Helical" evidence="10">
    <location>
        <begin position="251"/>
        <end position="275"/>
    </location>
</feature>
<dbReference type="Pfam" id="PF02949">
    <property type="entry name" value="7tm_6"/>
    <property type="match status" value="1"/>
</dbReference>
<evidence type="ECO:0000256" key="10">
    <source>
        <dbReference type="RuleBase" id="RU351113"/>
    </source>
</evidence>
<keyword evidence="2" id="KW-1003">Cell membrane</keyword>
<comment type="caution">
    <text evidence="10">Lacks conserved residue(s) required for the propagation of feature annotation.</text>
</comment>
<dbReference type="RefSeq" id="XP_011631567.1">
    <property type="nucleotide sequence ID" value="XM_011633265.1"/>
</dbReference>
<feature type="transmembrane region" description="Helical" evidence="10">
    <location>
        <begin position="125"/>
        <end position="144"/>
    </location>
</feature>